<dbReference type="GO" id="GO:0005730">
    <property type="term" value="C:nucleolus"/>
    <property type="evidence" value="ECO:0007669"/>
    <property type="project" value="TreeGrafter"/>
</dbReference>
<dbReference type="SUPFAM" id="SSF54211">
    <property type="entry name" value="Ribosomal protein S5 domain 2-like"/>
    <property type="match status" value="1"/>
</dbReference>
<name>G7E465_MIXOS</name>
<dbReference type="GO" id="GO:0071028">
    <property type="term" value="P:nuclear mRNA surveillance"/>
    <property type="evidence" value="ECO:0007669"/>
    <property type="project" value="TreeGrafter"/>
</dbReference>
<keyword evidence="7" id="KW-0694">RNA-binding</keyword>
<dbReference type="Proteomes" id="UP000009131">
    <property type="component" value="Unassembled WGS sequence"/>
</dbReference>
<dbReference type="PANTHER" id="PTHR11953:SF2">
    <property type="entry name" value="EXOSOME COMPLEX COMPONENT MTR3"/>
    <property type="match status" value="1"/>
</dbReference>
<dbReference type="InterPro" id="IPR020568">
    <property type="entry name" value="Ribosomal_Su5_D2-typ_SF"/>
</dbReference>
<dbReference type="InterPro" id="IPR001247">
    <property type="entry name" value="ExoRNase_PH_dom1"/>
</dbReference>
<evidence type="ECO:0000256" key="7">
    <source>
        <dbReference type="ARBA" id="ARBA00022884"/>
    </source>
</evidence>
<dbReference type="GO" id="GO:0016075">
    <property type="term" value="P:rRNA catabolic process"/>
    <property type="evidence" value="ECO:0007669"/>
    <property type="project" value="TreeGrafter"/>
</dbReference>
<dbReference type="RefSeq" id="XP_014568281.1">
    <property type="nucleotide sequence ID" value="XM_014712795.1"/>
</dbReference>
<dbReference type="GO" id="GO:0000177">
    <property type="term" value="C:cytoplasmic exosome (RNase complex)"/>
    <property type="evidence" value="ECO:0007669"/>
    <property type="project" value="TreeGrafter"/>
</dbReference>
<dbReference type="GO" id="GO:0006364">
    <property type="term" value="P:rRNA processing"/>
    <property type="evidence" value="ECO:0007669"/>
    <property type="project" value="UniProtKB-KW"/>
</dbReference>
<evidence type="ECO:0000313" key="11">
    <source>
        <dbReference type="EMBL" id="GAA97625.1"/>
    </source>
</evidence>
<keyword evidence="8" id="KW-0539">Nucleus</keyword>
<sequence length="260" mass="27457">MDRRRQVGPETSAKLIYDDVQATQEARPEEGTTPVRSDGRAWSDLRSHFVKTGIVQDANGSCYIEAGSTKLLCAVYGPHASAINTTPAAKLEVEVKFTPSTFPGSRRAPGKGTESASLSADIHQALLPSLLLDRIPRSTISVHVTLLQWDGPLTDISAGITAASLALASAKIEMRGLVIGTCAVIRQTEDASIVAIDPTADEVDLSVAQVSMACMPALGTLSLLEVSGKASLTQIDQAIERMTEASARMHSISATSLQTT</sequence>
<dbReference type="GO" id="GO:0034475">
    <property type="term" value="P:U4 snRNA 3'-end processing"/>
    <property type="evidence" value="ECO:0007669"/>
    <property type="project" value="TreeGrafter"/>
</dbReference>
<dbReference type="OMA" id="MCCVYGP"/>
<comment type="subcellular location">
    <subcellularLocation>
        <location evidence="2">Cytoplasm</location>
    </subcellularLocation>
    <subcellularLocation>
        <location evidence="1">Nucleus</location>
    </subcellularLocation>
</comment>
<dbReference type="InterPro" id="IPR050080">
    <property type="entry name" value="RNase_PH"/>
</dbReference>
<dbReference type="PANTHER" id="PTHR11953">
    <property type="entry name" value="EXOSOME COMPLEX COMPONENT"/>
    <property type="match status" value="1"/>
</dbReference>
<dbReference type="InParanoid" id="G7E465"/>
<dbReference type="EMBL" id="BABT02000129">
    <property type="protein sequence ID" value="GAA97625.1"/>
    <property type="molecule type" value="Genomic_DNA"/>
</dbReference>
<dbReference type="OrthoDB" id="2504340at2759"/>
<dbReference type="InterPro" id="IPR036345">
    <property type="entry name" value="ExoRNase_PH_dom2_sf"/>
</dbReference>
<dbReference type="eggNOG" id="KOG1068">
    <property type="taxonomic scope" value="Eukaryota"/>
</dbReference>
<evidence type="ECO:0000256" key="5">
    <source>
        <dbReference type="ARBA" id="ARBA00022552"/>
    </source>
</evidence>
<accession>G7E465</accession>
<keyword evidence="12" id="KW-1185">Reference proteome</keyword>
<evidence type="ECO:0000256" key="3">
    <source>
        <dbReference type="ARBA" id="ARBA00006678"/>
    </source>
</evidence>
<dbReference type="Pfam" id="PF01138">
    <property type="entry name" value="RNase_PH"/>
    <property type="match status" value="1"/>
</dbReference>
<dbReference type="Gene3D" id="3.30.230.70">
    <property type="entry name" value="GHMP Kinase, N-terminal domain"/>
    <property type="match status" value="1"/>
</dbReference>
<keyword evidence="6" id="KW-0271">Exosome</keyword>
<evidence type="ECO:0000256" key="4">
    <source>
        <dbReference type="ARBA" id="ARBA00022490"/>
    </source>
</evidence>
<comment type="similarity">
    <text evidence="3">Belongs to the RNase PH family.</text>
</comment>
<dbReference type="InterPro" id="IPR027408">
    <property type="entry name" value="PNPase/RNase_PH_dom_sf"/>
</dbReference>
<proteinExistence type="inferred from homology"/>
<dbReference type="STRING" id="764103.G7E465"/>
<dbReference type="SUPFAM" id="SSF55666">
    <property type="entry name" value="Ribonuclease PH domain 2-like"/>
    <property type="match status" value="1"/>
</dbReference>
<dbReference type="AlphaFoldDB" id="G7E465"/>
<evidence type="ECO:0000256" key="9">
    <source>
        <dbReference type="SAM" id="MobiDB-lite"/>
    </source>
</evidence>
<comment type="caution">
    <text evidence="11">The sequence shown here is derived from an EMBL/GenBank/DDBJ whole genome shotgun (WGS) entry which is preliminary data.</text>
</comment>
<dbReference type="GO" id="GO:0000176">
    <property type="term" value="C:nuclear exosome (RNase complex)"/>
    <property type="evidence" value="ECO:0007669"/>
    <property type="project" value="UniProtKB-ARBA"/>
</dbReference>
<gene>
    <name evidence="11" type="primary">Mo04303</name>
    <name evidence="11" type="ORF">E5Q_04303</name>
</gene>
<keyword evidence="4" id="KW-0963">Cytoplasm</keyword>
<evidence type="ECO:0000259" key="10">
    <source>
        <dbReference type="Pfam" id="PF01138"/>
    </source>
</evidence>
<feature type="domain" description="Exoribonuclease phosphorolytic" evidence="10">
    <location>
        <begin position="45"/>
        <end position="173"/>
    </location>
</feature>
<dbReference type="GO" id="GO:0071051">
    <property type="term" value="P:poly(A)-dependent snoRNA 3'-end processing"/>
    <property type="evidence" value="ECO:0007669"/>
    <property type="project" value="TreeGrafter"/>
</dbReference>
<dbReference type="HOGENOM" id="CLU_063514_1_2_1"/>
<dbReference type="FunCoup" id="G7E465">
    <property type="interactions" value="127"/>
</dbReference>
<evidence type="ECO:0000256" key="8">
    <source>
        <dbReference type="ARBA" id="ARBA00023242"/>
    </source>
</evidence>
<evidence type="ECO:0000256" key="2">
    <source>
        <dbReference type="ARBA" id="ARBA00004496"/>
    </source>
</evidence>
<feature type="region of interest" description="Disordered" evidence="9">
    <location>
        <begin position="1"/>
        <end position="39"/>
    </location>
</feature>
<protein>
    <recommendedName>
        <fullName evidence="10">Exoribonuclease phosphorolytic domain-containing protein</fullName>
    </recommendedName>
</protein>
<evidence type="ECO:0000313" key="12">
    <source>
        <dbReference type="Proteomes" id="UP000009131"/>
    </source>
</evidence>
<dbReference type="GO" id="GO:0003723">
    <property type="term" value="F:RNA binding"/>
    <property type="evidence" value="ECO:0007669"/>
    <property type="project" value="UniProtKB-KW"/>
</dbReference>
<evidence type="ECO:0000256" key="1">
    <source>
        <dbReference type="ARBA" id="ARBA00004123"/>
    </source>
</evidence>
<organism evidence="11 12">
    <name type="scientific">Mixia osmundae (strain CBS 9802 / IAM 14324 / JCM 22182 / KY 12970)</name>
    <dbReference type="NCBI Taxonomy" id="764103"/>
    <lineage>
        <taxon>Eukaryota</taxon>
        <taxon>Fungi</taxon>
        <taxon>Dikarya</taxon>
        <taxon>Basidiomycota</taxon>
        <taxon>Pucciniomycotina</taxon>
        <taxon>Mixiomycetes</taxon>
        <taxon>Mixiales</taxon>
        <taxon>Mixiaceae</taxon>
        <taxon>Mixia</taxon>
    </lineage>
</organism>
<reference evidence="11 12" key="1">
    <citation type="journal article" date="2011" name="J. Gen. Appl. Microbiol.">
        <title>Draft genome sequencing of the enigmatic basidiomycete Mixia osmundae.</title>
        <authorList>
            <person name="Nishida H."/>
            <person name="Nagatsuka Y."/>
            <person name="Sugiyama J."/>
        </authorList>
    </citation>
    <scope>NUCLEOTIDE SEQUENCE [LARGE SCALE GENOMIC DNA]</scope>
    <source>
        <strain evidence="12">CBS 9802 / IAM 14324 / JCM 22182 / KY 12970</strain>
    </source>
</reference>
<evidence type="ECO:0000256" key="6">
    <source>
        <dbReference type="ARBA" id="ARBA00022835"/>
    </source>
</evidence>
<keyword evidence="5" id="KW-0698">rRNA processing</keyword>
<reference evidence="11 12" key="2">
    <citation type="journal article" date="2012" name="Open Biol.">
        <title>Characteristics of nucleosomes and linker DNA regions on the genome of the basidiomycete Mixia osmundae revealed by mono- and dinucleosome mapping.</title>
        <authorList>
            <person name="Nishida H."/>
            <person name="Kondo S."/>
            <person name="Matsumoto T."/>
            <person name="Suzuki Y."/>
            <person name="Yoshikawa H."/>
            <person name="Taylor T.D."/>
            <person name="Sugiyama J."/>
        </authorList>
    </citation>
    <scope>NUCLEOTIDE SEQUENCE [LARGE SCALE GENOMIC DNA]</scope>
    <source>
        <strain evidence="12">CBS 9802 / IAM 14324 / JCM 22182 / KY 12970</strain>
    </source>
</reference>